<proteinExistence type="predicted"/>
<protein>
    <submittedName>
        <fullName evidence="2">Uncharacterized protein</fullName>
    </submittedName>
</protein>
<name>A2YVV1_ORYSI</name>
<gene>
    <name evidence="2" type="ORF">OsI_29457</name>
</gene>
<dbReference type="AlphaFoldDB" id="A2YVV1"/>
<sequence length="98" mass="10734">MDDEDPAAVMMTPEVETAGRGGGSVDDEDPAVAERMTVGAGSGGADGDREEEEEEARMEQLCPNGGWREWRRRLRRWRALGLSLAAVLEILAALRHKI</sequence>
<organism evidence="2 3">
    <name type="scientific">Oryza sativa subsp. indica</name>
    <name type="common">Rice</name>
    <dbReference type="NCBI Taxonomy" id="39946"/>
    <lineage>
        <taxon>Eukaryota</taxon>
        <taxon>Viridiplantae</taxon>
        <taxon>Streptophyta</taxon>
        <taxon>Embryophyta</taxon>
        <taxon>Tracheophyta</taxon>
        <taxon>Spermatophyta</taxon>
        <taxon>Magnoliopsida</taxon>
        <taxon>Liliopsida</taxon>
        <taxon>Poales</taxon>
        <taxon>Poaceae</taxon>
        <taxon>BOP clade</taxon>
        <taxon>Oryzoideae</taxon>
        <taxon>Oryzeae</taxon>
        <taxon>Oryzinae</taxon>
        <taxon>Oryza</taxon>
        <taxon>Oryza sativa</taxon>
    </lineage>
</organism>
<evidence type="ECO:0000256" key="1">
    <source>
        <dbReference type="SAM" id="MobiDB-lite"/>
    </source>
</evidence>
<accession>A2YVV1</accession>
<dbReference type="Gramene" id="BGIOSGA028784-TA">
    <property type="protein sequence ID" value="BGIOSGA028784-PA"/>
    <property type="gene ID" value="BGIOSGA028784"/>
</dbReference>
<feature type="region of interest" description="Disordered" evidence="1">
    <location>
        <begin position="1"/>
        <end position="60"/>
    </location>
</feature>
<keyword evidence="3" id="KW-1185">Reference proteome</keyword>
<dbReference type="Proteomes" id="UP000007015">
    <property type="component" value="Chromosome 8"/>
</dbReference>
<dbReference type="HOGENOM" id="CLU_2337363_0_0_1"/>
<evidence type="ECO:0000313" key="3">
    <source>
        <dbReference type="Proteomes" id="UP000007015"/>
    </source>
</evidence>
<reference evidence="2 3" key="1">
    <citation type="journal article" date="2005" name="PLoS Biol.">
        <title>The genomes of Oryza sativa: a history of duplications.</title>
        <authorList>
            <person name="Yu J."/>
            <person name="Wang J."/>
            <person name="Lin W."/>
            <person name="Li S."/>
            <person name="Li H."/>
            <person name="Zhou J."/>
            <person name="Ni P."/>
            <person name="Dong W."/>
            <person name="Hu S."/>
            <person name="Zeng C."/>
            <person name="Zhang J."/>
            <person name="Zhang Y."/>
            <person name="Li R."/>
            <person name="Xu Z."/>
            <person name="Li S."/>
            <person name="Li X."/>
            <person name="Zheng H."/>
            <person name="Cong L."/>
            <person name="Lin L."/>
            <person name="Yin J."/>
            <person name="Geng J."/>
            <person name="Li G."/>
            <person name="Shi J."/>
            <person name="Liu J."/>
            <person name="Lv H."/>
            <person name="Li J."/>
            <person name="Wang J."/>
            <person name="Deng Y."/>
            <person name="Ran L."/>
            <person name="Shi X."/>
            <person name="Wang X."/>
            <person name="Wu Q."/>
            <person name="Li C."/>
            <person name="Ren X."/>
            <person name="Wang J."/>
            <person name="Wang X."/>
            <person name="Li D."/>
            <person name="Liu D."/>
            <person name="Zhang X."/>
            <person name="Ji Z."/>
            <person name="Zhao W."/>
            <person name="Sun Y."/>
            <person name="Zhang Z."/>
            <person name="Bao J."/>
            <person name="Han Y."/>
            <person name="Dong L."/>
            <person name="Ji J."/>
            <person name="Chen P."/>
            <person name="Wu S."/>
            <person name="Liu J."/>
            <person name="Xiao Y."/>
            <person name="Bu D."/>
            <person name="Tan J."/>
            <person name="Yang L."/>
            <person name="Ye C."/>
            <person name="Zhang J."/>
            <person name="Xu J."/>
            <person name="Zhou Y."/>
            <person name="Yu Y."/>
            <person name="Zhang B."/>
            <person name="Zhuang S."/>
            <person name="Wei H."/>
            <person name="Liu B."/>
            <person name="Lei M."/>
            <person name="Yu H."/>
            <person name="Li Y."/>
            <person name="Xu H."/>
            <person name="Wei S."/>
            <person name="He X."/>
            <person name="Fang L."/>
            <person name="Zhang Z."/>
            <person name="Zhang Y."/>
            <person name="Huang X."/>
            <person name="Su Z."/>
            <person name="Tong W."/>
            <person name="Li J."/>
            <person name="Tong Z."/>
            <person name="Li S."/>
            <person name="Ye J."/>
            <person name="Wang L."/>
            <person name="Fang L."/>
            <person name="Lei T."/>
            <person name="Chen C."/>
            <person name="Chen H."/>
            <person name="Xu Z."/>
            <person name="Li H."/>
            <person name="Huang H."/>
            <person name="Zhang F."/>
            <person name="Xu H."/>
            <person name="Li N."/>
            <person name="Zhao C."/>
            <person name="Li S."/>
            <person name="Dong L."/>
            <person name="Huang Y."/>
            <person name="Li L."/>
            <person name="Xi Y."/>
            <person name="Qi Q."/>
            <person name="Li W."/>
            <person name="Zhang B."/>
            <person name="Hu W."/>
            <person name="Zhang Y."/>
            <person name="Tian X."/>
            <person name="Jiao Y."/>
            <person name="Liang X."/>
            <person name="Jin J."/>
            <person name="Gao L."/>
            <person name="Zheng W."/>
            <person name="Hao B."/>
            <person name="Liu S."/>
            <person name="Wang W."/>
            <person name="Yuan L."/>
            <person name="Cao M."/>
            <person name="McDermott J."/>
            <person name="Samudrala R."/>
            <person name="Wang J."/>
            <person name="Wong G.K."/>
            <person name="Yang H."/>
        </authorList>
    </citation>
    <scope>NUCLEOTIDE SEQUENCE [LARGE SCALE GENOMIC DNA]</scope>
    <source>
        <strain evidence="3">cv. 93-11</strain>
    </source>
</reference>
<dbReference type="EMBL" id="CM000133">
    <property type="protein sequence ID" value="EAZ07212.1"/>
    <property type="molecule type" value="Genomic_DNA"/>
</dbReference>
<evidence type="ECO:0000313" key="2">
    <source>
        <dbReference type="EMBL" id="EAZ07212.1"/>
    </source>
</evidence>